<dbReference type="RefSeq" id="WP_139695536.1">
    <property type="nucleotide sequence ID" value="NZ_CP074074.1"/>
</dbReference>
<evidence type="ECO:0000313" key="3">
    <source>
        <dbReference type="Proteomes" id="UP000308713"/>
    </source>
</evidence>
<name>A0A5C4SP95_9FLAO</name>
<dbReference type="InterPro" id="IPR049349">
    <property type="entry name" value="DUF2264_N"/>
</dbReference>
<dbReference type="EMBL" id="VDCS01000004">
    <property type="protein sequence ID" value="TNJ45847.1"/>
    <property type="molecule type" value="Genomic_DNA"/>
</dbReference>
<evidence type="ECO:0000259" key="1">
    <source>
        <dbReference type="Pfam" id="PF10022"/>
    </source>
</evidence>
<keyword evidence="3" id="KW-1185">Reference proteome</keyword>
<evidence type="ECO:0000313" key="2">
    <source>
        <dbReference type="EMBL" id="TNJ45847.1"/>
    </source>
</evidence>
<proteinExistence type="predicted"/>
<dbReference type="PANTHER" id="PTHR35339:SF4">
    <property type="entry name" value="LINALOOL DEHYDRATASE_ISOMERASE DOMAIN-CONTAINING PROTEIN"/>
    <property type="match status" value="1"/>
</dbReference>
<gene>
    <name evidence="2" type="ORF">FGF67_05560</name>
</gene>
<protein>
    <submittedName>
        <fullName evidence="2">DUF2264 domain-containing protein</fullName>
    </submittedName>
</protein>
<dbReference type="Pfam" id="PF10022">
    <property type="entry name" value="DUF2264"/>
    <property type="match status" value="1"/>
</dbReference>
<comment type="caution">
    <text evidence="2">The sequence shown here is derived from an EMBL/GenBank/DDBJ whole genome shotgun (WGS) entry which is preliminary data.</text>
</comment>
<dbReference type="InterPro" id="IPR016624">
    <property type="entry name" value="UCP014753"/>
</dbReference>
<sequence>MKRRHFVKNSLLAIGATGLVPYESLFAQIQNGNFRFKELTSQSISEFWFLLLQYYQRNLSSSKAWFTGEGPQKNWGGQEDPEGPLRMMFAFGGWLSNPERKSKVRYNGVEIDIQDLFLEAVINGTDPGLKQGWNLEDKSAWIYPVDAPNVGWALWLAKDRFNSKLSLQQKKQIESWLNGVNYKKRYNNWALFDAVRLTALKAMDMSYDASLLEERLVFNETLYRSEGWYSDQNNENVFDDYNNWVFHSHLMYIMLMEGENSRPEFAEWKKRTKTFLTKQVYFYGADGSYPHYGRSQLYKFARLVSFILGYKLGLVSIPTGQLRRLIRLHFNYYLGNGGVNPETGKVEQKISGNASHASREFYSAPGSVYWCTMSIGALFLLEDDDPLFAVKESPLPIEINSYDIIEQVPNWVVHGKKKTGHTILYRTGPHKKNIQKLSEDLELNYASKYRRFAYHSHLGYCTGRSCDNMLYLKNGNETGSEIYLPIHITSDVFKVNGVPILRGVYKYTIENATVIISTIIIVKSEIHLRFHKVLSGSNNENIYIDEGGYALGRTEFDRINTQSKNDYACISNKNGMSFIKSIKGYDQIKVSDFGYEGKQKSHTLFPYGALPYVTVSKPVKDNDVYGLMVKGSAKHFSQKKATKIIRDLSVNNSKISITLNDENVIETLFLEAH</sequence>
<reference evidence="2 3" key="1">
    <citation type="submission" date="2019-05" db="EMBL/GenBank/DDBJ databases">
        <title>Tamlana fucoidanivorans sp. nov., isolated from the surface of algae collected from Fujian province in China.</title>
        <authorList>
            <person name="Li J."/>
        </authorList>
    </citation>
    <scope>NUCLEOTIDE SEQUENCE [LARGE SCALE GENOMIC DNA]</scope>
    <source>
        <strain evidence="2 3">CW2-9</strain>
    </source>
</reference>
<feature type="domain" description="DUF2264" evidence="1">
    <location>
        <begin position="80"/>
        <end position="394"/>
    </location>
</feature>
<organism evidence="2 3">
    <name type="scientific">Allotamlana fucoidanivorans</name>
    <dbReference type="NCBI Taxonomy" id="2583814"/>
    <lineage>
        <taxon>Bacteria</taxon>
        <taxon>Pseudomonadati</taxon>
        <taxon>Bacteroidota</taxon>
        <taxon>Flavobacteriia</taxon>
        <taxon>Flavobacteriales</taxon>
        <taxon>Flavobacteriaceae</taxon>
        <taxon>Allotamlana</taxon>
    </lineage>
</organism>
<dbReference type="PANTHER" id="PTHR35339">
    <property type="entry name" value="LINALOOL DEHYDRATASE_ISOMERASE DOMAIN-CONTAINING PROTEIN"/>
    <property type="match status" value="1"/>
</dbReference>
<dbReference type="AlphaFoldDB" id="A0A5C4SP95"/>
<dbReference type="Proteomes" id="UP000308713">
    <property type="component" value="Unassembled WGS sequence"/>
</dbReference>
<accession>A0A5C4SP95</accession>
<dbReference type="OrthoDB" id="9813465at2"/>